<dbReference type="Proteomes" id="UP000053941">
    <property type="component" value="Unassembled WGS sequence"/>
</dbReference>
<dbReference type="InterPro" id="IPR018713">
    <property type="entry name" value="MPAB/Lcp_cat_dom"/>
</dbReference>
<dbReference type="GO" id="GO:0016491">
    <property type="term" value="F:oxidoreductase activity"/>
    <property type="evidence" value="ECO:0007669"/>
    <property type="project" value="InterPro"/>
</dbReference>
<evidence type="ECO:0000313" key="3">
    <source>
        <dbReference type="Proteomes" id="UP000053941"/>
    </source>
</evidence>
<gene>
    <name evidence="2" type="ORF">ABR60_02670</name>
</gene>
<feature type="non-terminal residue" evidence="2">
    <location>
        <position position="222"/>
    </location>
</feature>
<evidence type="ECO:0000259" key="1">
    <source>
        <dbReference type="Pfam" id="PF09995"/>
    </source>
</evidence>
<protein>
    <recommendedName>
        <fullName evidence="1">ER-bound oxygenase mpaB/mpaB'/Rubber oxygenase catalytic domain-containing protein</fullName>
    </recommendedName>
</protein>
<reference evidence="2 3" key="1">
    <citation type="submission" date="2015-10" db="EMBL/GenBank/DDBJ databases">
        <title>Metagenome-Assembled Genomes uncover a global brackish microbiome.</title>
        <authorList>
            <person name="Hugerth L.W."/>
            <person name="Larsson J."/>
            <person name="Alneberg J."/>
            <person name="Lindh M.V."/>
            <person name="Legrand C."/>
            <person name="Pinhassi J."/>
            <person name="Andersson A.F."/>
        </authorList>
    </citation>
    <scope>NUCLEOTIDE SEQUENCE [LARGE SCALE GENOMIC DNA]</scope>
    <source>
        <strain evidence="2">BACL2 MAG-120802-bin41</strain>
    </source>
</reference>
<evidence type="ECO:0000313" key="2">
    <source>
        <dbReference type="EMBL" id="KRO29657.1"/>
    </source>
</evidence>
<dbReference type="AlphaFoldDB" id="A0A0R2NV59"/>
<comment type="caution">
    <text evidence="2">The sequence shown here is derived from an EMBL/GenBank/DDBJ whole genome shotgun (WGS) entry which is preliminary data.</text>
</comment>
<accession>A0A0R2NV59</accession>
<dbReference type="EMBL" id="LIAS01000173">
    <property type="protein sequence ID" value="KRO29657.1"/>
    <property type="molecule type" value="Genomic_DNA"/>
</dbReference>
<sequence length="222" mass="24792">MSLGFFSPDSITWRVHSDPSMFVGGIRALLQQALHPEAMAGVAAHSNFREDAWGRLERTGDYVATLTFASKEKAEKLAARVRGVHEKLKLDDQRLLLWVHMAMVDSFLDTALRSGLVLSERERDQYLEEMVIFARLVGIDEEKVPRSVAQLDKYFIDIKDELYASDDAKRAALFIALPPLPPLLRFGTPIAPLWGGITSIAAASLPKWAKSLYAWPTLPGQD</sequence>
<dbReference type="Pfam" id="PF09995">
    <property type="entry name" value="MPAB_Lcp_cat"/>
    <property type="match status" value="1"/>
</dbReference>
<name>A0A0R2NV59_9ACTN</name>
<feature type="domain" description="ER-bound oxygenase mpaB/mpaB'/Rubber oxygenase catalytic" evidence="1">
    <location>
        <begin position="13"/>
        <end position="217"/>
    </location>
</feature>
<proteinExistence type="predicted"/>
<dbReference type="PANTHER" id="PTHR36151:SF3">
    <property type="entry name" value="ER-BOUND OXYGENASE MPAB_MPAB'_RUBBER OXYGENASE CATALYTIC DOMAIN-CONTAINING PROTEIN"/>
    <property type="match status" value="1"/>
</dbReference>
<organism evidence="2 3">
    <name type="scientific">Actinobacteria bacterium BACL2 MAG-120802-bin41</name>
    <dbReference type="NCBI Taxonomy" id="1655568"/>
    <lineage>
        <taxon>Bacteria</taxon>
        <taxon>Bacillati</taxon>
        <taxon>Actinomycetota</taxon>
        <taxon>Actinomycetes</taxon>
        <taxon>Actinomycetes incertae sedis</taxon>
        <taxon>ac1 cluster</taxon>
    </lineage>
</organism>
<dbReference type="PANTHER" id="PTHR36151">
    <property type="entry name" value="BLR2777 PROTEIN"/>
    <property type="match status" value="1"/>
</dbReference>